<dbReference type="SMART" id="SM00448">
    <property type="entry name" value="REC"/>
    <property type="match status" value="1"/>
</dbReference>
<evidence type="ECO:0000259" key="3">
    <source>
        <dbReference type="PROSITE" id="PS50110"/>
    </source>
</evidence>
<proteinExistence type="predicted"/>
<feature type="domain" description="Response regulatory" evidence="3">
    <location>
        <begin position="8"/>
        <end position="124"/>
    </location>
</feature>
<dbReference type="InterPro" id="IPR001789">
    <property type="entry name" value="Sig_transdc_resp-reg_receiver"/>
</dbReference>
<keyword evidence="1 2" id="KW-0597">Phosphoprotein</keyword>
<organism evidence="4 5">
    <name type="scientific">Cohnella ginsengisoli</name>
    <dbReference type="NCBI Taxonomy" id="425004"/>
    <lineage>
        <taxon>Bacteria</taxon>
        <taxon>Bacillati</taxon>
        <taxon>Bacillota</taxon>
        <taxon>Bacilli</taxon>
        <taxon>Bacillales</taxon>
        <taxon>Paenibacillaceae</taxon>
        <taxon>Cohnella</taxon>
    </lineage>
</organism>
<dbReference type="GO" id="GO:0000160">
    <property type="term" value="P:phosphorelay signal transduction system"/>
    <property type="evidence" value="ECO:0007669"/>
    <property type="project" value="InterPro"/>
</dbReference>
<dbReference type="EMBL" id="JAPDHZ010000004">
    <property type="protein sequence ID" value="MDG0793435.1"/>
    <property type="molecule type" value="Genomic_DNA"/>
</dbReference>
<evidence type="ECO:0000256" key="2">
    <source>
        <dbReference type="PROSITE-ProRule" id="PRU00169"/>
    </source>
</evidence>
<dbReference type="PANTHER" id="PTHR44591">
    <property type="entry name" value="STRESS RESPONSE REGULATOR PROTEIN 1"/>
    <property type="match status" value="1"/>
</dbReference>
<evidence type="ECO:0000313" key="5">
    <source>
        <dbReference type="Proteomes" id="UP001153387"/>
    </source>
</evidence>
<dbReference type="PROSITE" id="PS50110">
    <property type="entry name" value="RESPONSE_REGULATORY"/>
    <property type="match status" value="1"/>
</dbReference>
<evidence type="ECO:0000256" key="1">
    <source>
        <dbReference type="ARBA" id="ARBA00022553"/>
    </source>
</evidence>
<protein>
    <submittedName>
        <fullName evidence="4">Response regulator</fullName>
    </submittedName>
</protein>
<gene>
    <name evidence="4" type="ORF">OMP38_23290</name>
</gene>
<accession>A0A9X4KK85</accession>
<dbReference type="CDD" id="cd00156">
    <property type="entry name" value="REC"/>
    <property type="match status" value="1"/>
</dbReference>
<dbReference type="Gene3D" id="3.40.50.2300">
    <property type="match status" value="1"/>
</dbReference>
<keyword evidence="5" id="KW-1185">Reference proteome</keyword>
<dbReference type="RefSeq" id="WP_277567214.1">
    <property type="nucleotide sequence ID" value="NZ_JAPDHZ010000004.1"/>
</dbReference>
<feature type="modified residue" description="4-aspartylphosphate" evidence="2">
    <location>
        <position position="57"/>
    </location>
</feature>
<dbReference type="SUPFAM" id="SSF52172">
    <property type="entry name" value="CheY-like"/>
    <property type="match status" value="1"/>
</dbReference>
<dbReference type="PANTHER" id="PTHR44591:SF3">
    <property type="entry name" value="RESPONSE REGULATORY DOMAIN-CONTAINING PROTEIN"/>
    <property type="match status" value="1"/>
</dbReference>
<name>A0A9X4KK85_9BACL</name>
<evidence type="ECO:0000313" key="4">
    <source>
        <dbReference type="EMBL" id="MDG0793435.1"/>
    </source>
</evidence>
<sequence>MERDSFENILFVGGQSEHSRAIEAALDGASYRFVRARSWTEALRCLLREEIAVILIDVQMSGMNGGEAADHMKSHSSLEHIPVVFISGTADAGGFATGCSLGAIDFFMKPIIPKELKPRIQGLICLHDARKKGARWSLSA</sequence>
<dbReference type="AlphaFoldDB" id="A0A9X4KK85"/>
<reference evidence="4 5" key="1">
    <citation type="submission" date="2022-10" db="EMBL/GenBank/DDBJ databases">
        <title>Comparative genomic analysis of Cohnella hashimotonis sp. nov., isolated from the International Space Station.</title>
        <authorList>
            <person name="Simpson A."/>
            <person name="Venkateswaran K."/>
        </authorList>
    </citation>
    <scope>NUCLEOTIDE SEQUENCE [LARGE SCALE GENOMIC DNA]</scope>
    <source>
        <strain evidence="4 5">DSM 18997</strain>
    </source>
</reference>
<dbReference type="Pfam" id="PF00072">
    <property type="entry name" value="Response_reg"/>
    <property type="match status" value="1"/>
</dbReference>
<dbReference type="InterPro" id="IPR011006">
    <property type="entry name" value="CheY-like_superfamily"/>
</dbReference>
<dbReference type="InterPro" id="IPR050595">
    <property type="entry name" value="Bact_response_regulator"/>
</dbReference>
<comment type="caution">
    <text evidence="4">The sequence shown here is derived from an EMBL/GenBank/DDBJ whole genome shotgun (WGS) entry which is preliminary data.</text>
</comment>
<dbReference type="Proteomes" id="UP001153387">
    <property type="component" value="Unassembled WGS sequence"/>
</dbReference>